<keyword evidence="2" id="KW-1185">Reference proteome</keyword>
<proteinExistence type="predicted"/>
<sequence>MEDEFQGKLNSYVMIVWCLWRNLLKQSKHLVKFCLNDPASTPTPTGKSTAAYIILPSKLFSKHLKILVHVIEWGGNTMKKKE</sequence>
<accession>A0A0Q3T485</accession>
<reference evidence="1 2" key="1">
    <citation type="submission" date="2015-09" db="EMBL/GenBank/DDBJ databases">
        <title>Genome sequencing project for genomic taxonomy and phylogenomics of Bacillus-like bacteria.</title>
        <authorList>
            <person name="Liu B."/>
            <person name="Wang J."/>
            <person name="Zhu Y."/>
            <person name="Liu G."/>
            <person name="Chen Q."/>
            <person name="Chen Z."/>
            <person name="Lan J."/>
            <person name="Che J."/>
            <person name="Ge C."/>
            <person name="Shi H."/>
            <person name="Pan Z."/>
            <person name="Liu X."/>
        </authorList>
    </citation>
    <scope>NUCLEOTIDE SEQUENCE [LARGE SCALE GENOMIC DNA]</scope>
    <source>
        <strain evidence="1 2">FJAT-18043</strain>
    </source>
</reference>
<dbReference type="EMBL" id="LJIX01000006">
    <property type="protein sequence ID" value="KQL18245.1"/>
    <property type="molecule type" value="Genomic_DNA"/>
</dbReference>
<dbReference type="PATRIC" id="fig|1637975.4.peg.969"/>
<evidence type="ECO:0000313" key="1">
    <source>
        <dbReference type="EMBL" id="KQL18245.1"/>
    </source>
</evidence>
<comment type="caution">
    <text evidence="1">The sequence shown here is derived from an EMBL/GenBank/DDBJ whole genome shotgun (WGS) entry which is preliminary data.</text>
</comment>
<evidence type="ECO:0000313" key="2">
    <source>
        <dbReference type="Proteomes" id="UP000050996"/>
    </source>
</evidence>
<dbReference type="AlphaFoldDB" id="A0A0Q3T485"/>
<protein>
    <submittedName>
        <fullName evidence="1">Uncharacterized protein</fullName>
    </submittedName>
</protein>
<organism evidence="1 2">
    <name type="scientific">Cytobacillus solani</name>
    <dbReference type="NCBI Taxonomy" id="1637975"/>
    <lineage>
        <taxon>Bacteria</taxon>
        <taxon>Bacillati</taxon>
        <taxon>Bacillota</taxon>
        <taxon>Bacilli</taxon>
        <taxon>Bacillales</taxon>
        <taxon>Bacillaceae</taxon>
        <taxon>Cytobacillus</taxon>
    </lineage>
</organism>
<dbReference type="Proteomes" id="UP000050996">
    <property type="component" value="Unassembled WGS sequence"/>
</dbReference>
<name>A0A0Q3T485_9BACI</name>
<gene>
    <name evidence="1" type="ORF">AN957_06360</name>
</gene>
<dbReference type="STRING" id="1637975.AN957_06360"/>